<dbReference type="SUPFAM" id="SSF48452">
    <property type="entry name" value="TPR-like"/>
    <property type="match status" value="1"/>
</dbReference>
<reference evidence="4" key="1">
    <citation type="journal article" date="2019" name="Int. J. Syst. Evol. Microbiol.">
        <title>The Global Catalogue of Microorganisms (GCM) 10K type strain sequencing project: providing services to taxonomists for standard genome sequencing and annotation.</title>
        <authorList>
            <consortium name="The Broad Institute Genomics Platform"/>
            <consortium name="The Broad Institute Genome Sequencing Center for Infectious Disease"/>
            <person name="Wu L."/>
            <person name="Ma J."/>
        </authorList>
    </citation>
    <scope>NUCLEOTIDE SEQUENCE [LARGE SCALE GENOMIC DNA]</scope>
    <source>
        <strain evidence="4">CECT 8010</strain>
    </source>
</reference>
<dbReference type="Proteomes" id="UP001595906">
    <property type="component" value="Unassembled WGS sequence"/>
</dbReference>
<feature type="repeat" description="TPR" evidence="1">
    <location>
        <begin position="24"/>
        <end position="57"/>
    </location>
</feature>
<evidence type="ECO:0000256" key="2">
    <source>
        <dbReference type="SAM" id="SignalP"/>
    </source>
</evidence>
<dbReference type="PROSITE" id="PS50005">
    <property type="entry name" value="TPR"/>
    <property type="match status" value="1"/>
</dbReference>
<keyword evidence="2" id="KW-0732">Signal</keyword>
<name>A0ABV8Q1T4_9BACT</name>
<evidence type="ECO:0000313" key="4">
    <source>
        <dbReference type="Proteomes" id="UP001595906"/>
    </source>
</evidence>
<protein>
    <submittedName>
        <fullName evidence="3">Tetratricopeptide repeat protein</fullName>
    </submittedName>
</protein>
<keyword evidence="1" id="KW-0802">TPR repeat</keyword>
<feature type="signal peptide" evidence="2">
    <location>
        <begin position="1"/>
        <end position="19"/>
    </location>
</feature>
<proteinExistence type="predicted"/>
<sequence length="334" mass="38421">MKYFVIIALVIGSLSHAVAQQPTTKDLYQTAKNFMQQGDYDNATLVFNNVLKQEPDNAAILKDFAYLNCLKRDYPKAISIGKYLTEKPDADVQAYQVLGIAYKGSKDYASCSKLYQIALAKYPNSGILYNEYGELLALDNNLPIAIQAWETGIAKDPNYANNYYNAVMYFGRFDKNLLWQLLYGEIFINLESNTQRTAEIKSLLLDGYKKLYTDYDVEALSTDLKLTFFERSIYENLAKTKAITSTGVTPENITAIRTRFVLDWFYNKMDERQPYPLFNHHQFLIREGLFDAYNQWLFGAAASPSAYQIWLNTHDKEAAAFKQYQQNKVFKLSK</sequence>
<dbReference type="Gene3D" id="1.25.40.10">
    <property type="entry name" value="Tetratricopeptide repeat domain"/>
    <property type="match status" value="1"/>
</dbReference>
<accession>A0ABV8Q1T4</accession>
<comment type="caution">
    <text evidence="3">The sequence shown here is derived from an EMBL/GenBank/DDBJ whole genome shotgun (WGS) entry which is preliminary data.</text>
</comment>
<dbReference type="RefSeq" id="WP_379015311.1">
    <property type="nucleotide sequence ID" value="NZ_JBHSDC010000029.1"/>
</dbReference>
<evidence type="ECO:0000256" key="1">
    <source>
        <dbReference type="PROSITE-ProRule" id="PRU00339"/>
    </source>
</evidence>
<dbReference type="InterPro" id="IPR011990">
    <property type="entry name" value="TPR-like_helical_dom_sf"/>
</dbReference>
<feature type="chain" id="PRO_5045102099" evidence="2">
    <location>
        <begin position="20"/>
        <end position="334"/>
    </location>
</feature>
<dbReference type="InterPro" id="IPR019734">
    <property type="entry name" value="TPR_rpt"/>
</dbReference>
<dbReference type="SMART" id="SM00028">
    <property type="entry name" value="TPR"/>
    <property type="match status" value="3"/>
</dbReference>
<keyword evidence="4" id="KW-1185">Reference proteome</keyword>
<gene>
    <name evidence="3" type="ORF">ACFOW1_14725</name>
</gene>
<dbReference type="Pfam" id="PF13432">
    <property type="entry name" value="TPR_16"/>
    <property type="match status" value="1"/>
</dbReference>
<organism evidence="3 4">
    <name type="scientific">Parasediminibacterium paludis</name>
    <dbReference type="NCBI Taxonomy" id="908966"/>
    <lineage>
        <taxon>Bacteria</taxon>
        <taxon>Pseudomonadati</taxon>
        <taxon>Bacteroidota</taxon>
        <taxon>Chitinophagia</taxon>
        <taxon>Chitinophagales</taxon>
        <taxon>Chitinophagaceae</taxon>
        <taxon>Parasediminibacterium</taxon>
    </lineage>
</organism>
<evidence type="ECO:0000313" key="3">
    <source>
        <dbReference type="EMBL" id="MFC4233152.1"/>
    </source>
</evidence>
<dbReference type="EMBL" id="JBHSDC010000029">
    <property type="protein sequence ID" value="MFC4233152.1"/>
    <property type="molecule type" value="Genomic_DNA"/>
</dbReference>